<dbReference type="InParanoid" id="D0NA70"/>
<dbReference type="VEuPathDB" id="FungiDB:PITG_08252"/>
<dbReference type="EMBL" id="DS028130">
    <property type="protein sequence ID" value="EEY54728.1"/>
    <property type="molecule type" value="Genomic_DNA"/>
</dbReference>
<dbReference type="AlphaFoldDB" id="D0NA70"/>
<keyword evidence="2" id="KW-1185">Reference proteome</keyword>
<dbReference type="RefSeq" id="XP_002903673.1">
    <property type="nucleotide sequence ID" value="XM_002903627.1"/>
</dbReference>
<reference evidence="2" key="1">
    <citation type="journal article" date="2009" name="Nature">
        <title>Genome sequence and analysis of the Irish potato famine pathogen Phytophthora infestans.</title>
        <authorList>
            <consortium name="The Broad Institute Genome Sequencing Platform"/>
            <person name="Haas B.J."/>
            <person name="Kamoun S."/>
            <person name="Zody M.C."/>
            <person name="Jiang R.H."/>
            <person name="Handsaker R.E."/>
            <person name="Cano L.M."/>
            <person name="Grabherr M."/>
            <person name="Kodira C.D."/>
            <person name="Raffaele S."/>
            <person name="Torto-Alalibo T."/>
            <person name="Bozkurt T.O."/>
            <person name="Ah-Fong A.M."/>
            <person name="Alvarado L."/>
            <person name="Anderson V.L."/>
            <person name="Armstrong M.R."/>
            <person name="Avrova A."/>
            <person name="Baxter L."/>
            <person name="Beynon J."/>
            <person name="Boevink P.C."/>
            <person name="Bollmann S.R."/>
            <person name="Bos J.I."/>
            <person name="Bulone V."/>
            <person name="Cai G."/>
            <person name="Cakir C."/>
            <person name="Carrington J.C."/>
            <person name="Chawner M."/>
            <person name="Conti L."/>
            <person name="Costanzo S."/>
            <person name="Ewan R."/>
            <person name="Fahlgren N."/>
            <person name="Fischbach M.A."/>
            <person name="Fugelstad J."/>
            <person name="Gilroy E.M."/>
            <person name="Gnerre S."/>
            <person name="Green P.J."/>
            <person name="Grenville-Briggs L.J."/>
            <person name="Griffith J."/>
            <person name="Grunwald N.J."/>
            <person name="Horn K."/>
            <person name="Horner N.R."/>
            <person name="Hu C.H."/>
            <person name="Huitema E."/>
            <person name="Jeong D.H."/>
            <person name="Jones A.M."/>
            <person name="Jones J.D."/>
            <person name="Jones R.W."/>
            <person name="Karlsson E.K."/>
            <person name="Kunjeti S.G."/>
            <person name="Lamour K."/>
            <person name="Liu Z."/>
            <person name="Ma L."/>
            <person name="Maclean D."/>
            <person name="Chibucos M.C."/>
            <person name="McDonald H."/>
            <person name="McWalters J."/>
            <person name="Meijer H.J."/>
            <person name="Morgan W."/>
            <person name="Morris P.F."/>
            <person name="Munro C.A."/>
            <person name="O'Neill K."/>
            <person name="Ospina-Giraldo M."/>
            <person name="Pinzon A."/>
            <person name="Pritchard L."/>
            <person name="Ramsahoye B."/>
            <person name="Ren Q."/>
            <person name="Restrepo S."/>
            <person name="Roy S."/>
            <person name="Sadanandom A."/>
            <person name="Savidor A."/>
            <person name="Schornack S."/>
            <person name="Schwartz D.C."/>
            <person name="Schumann U.D."/>
            <person name="Schwessinger B."/>
            <person name="Seyer L."/>
            <person name="Sharpe T."/>
            <person name="Silvar C."/>
            <person name="Song J."/>
            <person name="Studholme D.J."/>
            <person name="Sykes S."/>
            <person name="Thines M."/>
            <person name="van de Vondervoort P.J."/>
            <person name="Phuntumart V."/>
            <person name="Wawra S."/>
            <person name="Weide R."/>
            <person name="Win J."/>
            <person name="Young C."/>
            <person name="Zhou S."/>
            <person name="Fry W."/>
            <person name="Meyers B.C."/>
            <person name="van West P."/>
            <person name="Ristaino J."/>
            <person name="Govers F."/>
            <person name="Birch P.R."/>
            <person name="Whisson S.C."/>
            <person name="Judelson H.S."/>
            <person name="Nusbaum C."/>
        </authorList>
    </citation>
    <scope>NUCLEOTIDE SEQUENCE [LARGE SCALE GENOMIC DNA]</scope>
    <source>
        <strain evidence="2">T30-4</strain>
    </source>
</reference>
<evidence type="ECO:0000313" key="1">
    <source>
        <dbReference type="EMBL" id="EEY54728.1"/>
    </source>
</evidence>
<organism evidence="1 2">
    <name type="scientific">Phytophthora infestans (strain T30-4)</name>
    <name type="common">Potato late blight agent</name>
    <dbReference type="NCBI Taxonomy" id="403677"/>
    <lineage>
        <taxon>Eukaryota</taxon>
        <taxon>Sar</taxon>
        <taxon>Stramenopiles</taxon>
        <taxon>Oomycota</taxon>
        <taxon>Peronosporomycetes</taxon>
        <taxon>Peronosporales</taxon>
        <taxon>Peronosporaceae</taxon>
        <taxon>Phytophthora</taxon>
    </lineage>
</organism>
<name>D0NA70_PHYIT</name>
<dbReference type="KEGG" id="pif:PITG_08252"/>
<dbReference type="Proteomes" id="UP000006643">
    <property type="component" value="Unassembled WGS sequence"/>
</dbReference>
<evidence type="ECO:0000313" key="2">
    <source>
        <dbReference type="Proteomes" id="UP000006643"/>
    </source>
</evidence>
<dbReference type="GeneID" id="9474978"/>
<dbReference type="HOGENOM" id="CLU_2138368_0_0_1"/>
<accession>D0NA70</accession>
<protein>
    <submittedName>
        <fullName evidence="1">Uncharacterized protein</fullName>
    </submittedName>
</protein>
<gene>
    <name evidence="1" type="ORF">PITG_08252</name>
</gene>
<sequence>MDPLTVNYQGSEARTQSTLYWLLSSRRDASVPICIQLNHSALLDRSVSYPTAAVGTDCTVPWLFLSREPLPLTFTAGPVNWRRLRFPTNELPVFRAGLQLPDFNSKDPLSPSY</sequence>
<proteinExistence type="predicted"/>